<comment type="caution">
    <text evidence="6">The sequence shown here is derived from an EMBL/GenBank/DDBJ whole genome shotgun (WGS) entry which is preliminary data.</text>
</comment>
<protein>
    <submittedName>
        <fullName evidence="6">Uncharacterized protein</fullName>
    </submittedName>
</protein>
<keyword evidence="4" id="KW-0479">Metal-binding</keyword>
<evidence type="ECO:0000256" key="2">
    <source>
        <dbReference type="ARBA" id="ARBA00009292"/>
    </source>
</evidence>
<evidence type="ECO:0000313" key="6">
    <source>
        <dbReference type="EMBL" id="MBI5250787.1"/>
    </source>
</evidence>
<dbReference type="Proteomes" id="UP000807825">
    <property type="component" value="Unassembled WGS sequence"/>
</dbReference>
<gene>
    <name evidence="6" type="ORF">HY912_14950</name>
</gene>
<dbReference type="GO" id="GO:0016491">
    <property type="term" value="F:oxidoreductase activity"/>
    <property type="evidence" value="ECO:0007669"/>
    <property type="project" value="UniProtKB-KW"/>
</dbReference>
<evidence type="ECO:0000313" key="7">
    <source>
        <dbReference type="Proteomes" id="UP000807825"/>
    </source>
</evidence>
<dbReference type="PANTHER" id="PTHR43600">
    <property type="entry name" value="COENZYME F420 HYDROGENASE, SUBUNIT ALPHA"/>
    <property type="match status" value="1"/>
</dbReference>
<dbReference type="EMBL" id="JACRDE010000390">
    <property type="protein sequence ID" value="MBI5250787.1"/>
    <property type="molecule type" value="Genomic_DNA"/>
</dbReference>
<evidence type="ECO:0000256" key="5">
    <source>
        <dbReference type="ARBA" id="ARBA00023002"/>
    </source>
</evidence>
<dbReference type="GO" id="GO:0046872">
    <property type="term" value="F:metal ion binding"/>
    <property type="evidence" value="ECO:0007669"/>
    <property type="project" value="UniProtKB-KW"/>
</dbReference>
<dbReference type="SUPFAM" id="SSF56762">
    <property type="entry name" value="HydB/Nqo4-like"/>
    <property type="match status" value="1"/>
</dbReference>
<dbReference type="InterPro" id="IPR029014">
    <property type="entry name" value="NiFe-Hase_large"/>
</dbReference>
<dbReference type="AlphaFoldDB" id="A0A9D6V3G1"/>
<accession>A0A9D6V3G1</accession>
<evidence type="ECO:0000256" key="4">
    <source>
        <dbReference type="ARBA" id="ARBA00022723"/>
    </source>
</evidence>
<sequence length="435" mass="48843">MQTVTLEPLRWQERPARVRIVSGNEHPKAYFQITSPRNIARMAKGRPAEELPRILGMLSPAHHLVSAMALDRLFQVEPPQLAINMREAFLQTQYLRHHLRKLYFFLSAKSNPFADYAIRSSHTTGSLIPDQIVLEIMQCVAVVQEAATILGGRADHPLSAVPGGVSRFLKDIHYDRLSEIAMHCVEFSVNLAKVLRERVFGRPEFMEELSGFRFPPIAFLAMNHKDENLVVRRPEGGETDRIPQDKVFERIGFHEESWSYESFAFLKDKGWGTLGTDSSSGLYFVGPLARLNTGVELEHPLAEQERQLLIETLGAFPHFEAAAAYWSLLVEAIQAAEKMVELCSQDKLTGPAFRTLPSQIGNVGFASLESPQGLISHYYRADNRAIVEDIEILDSSAENNALLCFLVQKSVENCLGRGRSTEDIKSSIEIGLLPF</sequence>
<dbReference type="Gene3D" id="1.10.645.10">
    <property type="entry name" value="Cytochrome-c3 Hydrogenase, chain B"/>
    <property type="match status" value="1"/>
</dbReference>
<proteinExistence type="inferred from homology"/>
<keyword evidence="5" id="KW-0560">Oxidoreductase</keyword>
<name>A0A9D6V3G1_9BACT</name>
<dbReference type="PANTHER" id="PTHR43600:SF2">
    <property type="entry name" value="F420-NON-REDUCING HYDROGENASE VHU SUBUNIT A"/>
    <property type="match status" value="1"/>
</dbReference>
<organism evidence="6 7">
    <name type="scientific">Desulfomonile tiedjei</name>
    <dbReference type="NCBI Taxonomy" id="2358"/>
    <lineage>
        <taxon>Bacteria</taxon>
        <taxon>Pseudomonadati</taxon>
        <taxon>Thermodesulfobacteriota</taxon>
        <taxon>Desulfomonilia</taxon>
        <taxon>Desulfomonilales</taxon>
        <taxon>Desulfomonilaceae</taxon>
        <taxon>Desulfomonile</taxon>
    </lineage>
</organism>
<evidence type="ECO:0000256" key="3">
    <source>
        <dbReference type="ARBA" id="ARBA00022596"/>
    </source>
</evidence>
<comment type="cofactor">
    <cofactor evidence="1">
        <name>Ni(2+)</name>
        <dbReference type="ChEBI" id="CHEBI:49786"/>
    </cofactor>
</comment>
<evidence type="ECO:0000256" key="1">
    <source>
        <dbReference type="ARBA" id="ARBA00001967"/>
    </source>
</evidence>
<comment type="similarity">
    <text evidence="2">Belongs to the [NiFe]/[NiFeSe] hydrogenase large subunit family.</text>
</comment>
<keyword evidence="3" id="KW-0533">Nickel</keyword>
<reference evidence="6" key="1">
    <citation type="submission" date="2020-07" db="EMBL/GenBank/DDBJ databases">
        <title>Huge and variable diversity of episymbiotic CPR bacteria and DPANN archaea in groundwater ecosystems.</title>
        <authorList>
            <person name="He C.Y."/>
            <person name="Keren R."/>
            <person name="Whittaker M."/>
            <person name="Farag I.F."/>
            <person name="Doudna J."/>
            <person name="Cate J.H.D."/>
            <person name="Banfield J.F."/>
        </authorList>
    </citation>
    <scope>NUCLEOTIDE SEQUENCE</scope>
    <source>
        <strain evidence="6">NC_groundwater_1664_Pr3_B-0.1um_52_9</strain>
    </source>
</reference>